<evidence type="ECO:0000313" key="2">
    <source>
        <dbReference type="Proteomes" id="UP000813462"/>
    </source>
</evidence>
<dbReference type="EMBL" id="JAEACU010000002">
    <property type="protein sequence ID" value="KAH7542501.1"/>
    <property type="molecule type" value="Genomic_DNA"/>
</dbReference>
<dbReference type="Proteomes" id="UP000813462">
    <property type="component" value="Unassembled WGS sequence"/>
</dbReference>
<sequence length="126" mass="14302">MGRVFCIQYDPSPFHYLLTCSTCNMHILRLPHGTMLMYVAGLGAPIFRKLVVNVMTDDSERFRGTGMGMADLHCVGCLTKLGFKEVINASATECVADRHLQSACKWYLEVRPQKKLLHKIFFFSLL</sequence>
<evidence type="ECO:0000313" key="1">
    <source>
        <dbReference type="EMBL" id="KAH7542501.1"/>
    </source>
</evidence>
<accession>A0A978VUK6</accession>
<dbReference type="AlphaFoldDB" id="A0A978VUK6"/>
<comment type="caution">
    <text evidence="1">The sequence shown here is derived from an EMBL/GenBank/DDBJ whole genome shotgun (WGS) entry which is preliminary data.</text>
</comment>
<reference evidence="1" key="1">
    <citation type="journal article" date="2021" name="Front. Plant Sci.">
        <title>Chromosome-Scale Genome Assembly for Chinese Sour Jujube and Insights Into Its Genome Evolution and Domestication Signature.</title>
        <authorList>
            <person name="Shen L.-Y."/>
            <person name="Luo H."/>
            <person name="Wang X.-L."/>
            <person name="Wang X.-M."/>
            <person name="Qiu X.-J."/>
            <person name="Liu H."/>
            <person name="Zhou S.-S."/>
            <person name="Jia K.-H."/>
            <person name="Nie S."/>
            <person name="Bao Y.-T."/>
            <person name="Zhang R.-G."/>
            <person name="Yun Q.-Z."/>
            <person name="Chai Y.-H."/>
            <person name="Lu J.-Y."/>
            <person name="Li Y."/>
            <person name="Zhao S.-W."/>
            <person name="Mao J.-F."/>
            <person name="Jia S.-G."/>
            <person name="Mao Y.-M."/>
        </authorList>
    </citation>
    <scope>NUCLEOTIDE SEQUENCE</scope>
    <source>
        <strain evidence="1">AT0</strain>
        <tissue evidence="1">Leaf</tissue>
    </source>
</reference>
<evidence type="ECO:0008006" key="3">
    <source>
        <dbReference type="Google" id="ProtNLM"/>
    </source>
</evidence>
<proteinExistence type="predicted"/>
<name>A0A978VUK6_ZIZJJ</name>
<organism evidence="1 2">
    <name type="scientific">Ziziphus jujuba var. spinosa</name>
    <dbReference type="NCBI Taxonomy" id="714518"/>
    <lineage>
        <taxon>Eukaryota</taxon>
        <taxon>Viridiplantae</taxon>
        <taxon>Streptophyta</taxon>
        <taxon>Embryophyta</taxon>
        <taxon>Tracheophyta</taxon>
        <taxon>Spermatophyta</taxon>
        <taxon>Magnoliopsida</taxon>
        <taxon>eudicotyledons</taxon>
        <taxon>Gunneridae</taxon>
        <taxon>Pentapetalae</taxon>
        <taxon>rosids</taxon>
        <taxon>fabids</taxon>
        <taxon>Rosales</taxon>
        <taxon>Rhamnaceae</taxon>
        <taxon>Paliureae</taxon>
        <taxon>Ziziphus</taxon>
    </lineage>
</organism>
<protein>
    <recommendedName>
        <fullName evidence="3">Protein yippee-like</fullName>
    </recommendedName>
</protein>
<gene>
    <name evidence="1" type="ORF">FEM48_Zijuj02G0080700</name>
</gene>